<comment type="caution">
    <text evidence="1">The sequence shown here is derived from an EMBL/GenBank/DDBJ whole genome shotgun (WGS) entry which is preliminary data.</text>
</comment>
<dbReference type="AlphaFoldDB" id="A0A7W8DQ13"/>
<protein>
    <submittedName>
        <fullName evidence="1">Uncharacterized protein</fullName>
    </submittedName>
</protein>
<evidence type="ECO:0000313" key="1">
    <source>
        <dbReference type="EMBL" id="MBB5038239.1"/>
    </source>
</evidence>
<gene>
    <name evidence="1" type="ORF">HNQ64_002497</name>
</gene>
<name>A0A7W8DQ13_9BACT</name>
<dbReference type="RefSeq" id="WP_184208853.1">
    <property type="nucleotide sequence ID" value="NZ_JACHIF010000004.1"/>
</dbReference>
<dbReference type="EMBL" id="JACHIF010000004">
    <property type="protein sequence ID" value="MBB5038239.1"/>
    <property type="molecule type" value="Genomic_DNA"/>
</dbReference>
<organism evidence="1 2">
    <name type="scientific">Prosthecobacter dejongeii</name>
    <dbReference type="NCBI Taxonomy" id="48465"/>
    <lineage>
        <taxon>Bacteria</taxon>
        <taxon>Pseudomonadati</taxon>
        <taxon>Verrucomicrobiota</taxon>
        <taxon>Verrucomicrobiia</taxon>
        <taxon>Verrucomicrobiales</taxon>
        <taxon>Verrucomicrobiaceae</taxon>
        <taxon>Prosthecobacter</taxon>
    </lineage>
</organism>
<keyword evidence="2" id="KW-1185">Reference proteome</keyword>
<sequence length="165" mass="18574">MSAPIYTRRIVREAIRDWLVKMKLVKGAPAVLDLMTDDLMADIGLTFAFEMVLTERAVQQAKGYDATHDDEHTHGELTLAALEYARHAYEQDGSVRTGQPLTRPAPSSWWPFRACDWHPRDTAKANLIVAAAMLIADAERLERAEATPISQPQLDLNLNLERPRP</sequence>
<evidence type="ECO:0000313" key="2">
    <source>
        <dbReference type="Proteomes" id="UP000534294"/>
    </source>
</evidence>
<reference evidence="1 2" key="1">
    <citation type="submission" date="2020-08" db="EMBL/GenBank/DDBJ databases">
        <title>Genomic Encyclopedia of Type Strains, Phase IV (KMG-IV): sequencing the most valuable type-strain genomes for metagenomic binning, comparative biology and taxonomic classification.</title>
        <authorList>
            <person name="Goeker M."/>
        </authorList>
    </citation>
    <scope>NUCLEOTIDE SEQUENCE [LARGE SCALE GENOMIC DNA]</scope>
    <source>
        <strain evidence="1 2">DSM 12251</strain>
    </source>
</reference>
<accession>A0A7W8DQ13</accession>
<dbReference type="Proteomes" id="UP000534294">
    <property type="component" value="Unassembled WGS sequence"/>
</dbReference>
<proteinExistence type="predicted"/>